<proteinExistence type="predicted"/>
<dbReference type="WBParaSite" id="ACRNAN_scaffold18263.g22872.t1">
    <property type="protein sequence ID" value="ACRNAN_scaffold18263.g22872.t1"/>
    <property type="gene ID" value="ACRNAN_scaffold18263.g22872"/>
</dbReference>
<accession>A0A914D4C1</accession>
<dbReference type="SUPFAM" id="SSF50494">
    <property type="entry name" value="Trypsin-like serine proteases"/>
    <property type="match status" value="1"/>
</dbReference>
<dbReference type="InterPro" id="IPR009003">
    <property type="entry name" value="Peptidase_S1_PA"/>
</dbReference>
<evidence type="ECO:0000313" key="2">
    <source>
        <dbReference type="WBParaSite" id="ACRNAN_scaffold18263.g22872.t1"/>
    </source>
</evidence>
<reference evidence="2" key="1">
    <citation type="submission" date="2022-11" db="UniProtKB">
        <authorList>
            <consortium name="WormBaseParasite"/>
        </authorList>
    </citation>
    <scope>IDENTIFICATION</scope>
</reference>
<name>A0A914D4C1_9BILA</name>
<sequence>MSYLAGDISSVVQSSHFLGTSGSRPGFSGGPVFSEYAQQLVGFVVGGGPNAKTCCETIDKFEQARYLIASFALLSNPRHWAHSEDCFKASPDVSLGSDAAKMTESDENESMK</sequence>
<dbReference type="AlphaFoldDB" id="A0A914D4C1"/>
<evidence type="ECO:0000313" key="1">
    <source>
        <dbReference type="Proteomes" id="UP000887540"/>
    </source>
</evidence>
<keyword evidence="1" id="KW-1185">Reference proteome</keyword>
<organism evidence="1 2">
    <name type="scientific">Acrobeloides nanus</name>
    <dbReference type="NCBI Taxonomy" id="290746"/>
    <lineage>
        <taxon>Eukaryota</taxon>
        <taxon>Metazoa</taxon>
        <taxon>Ecdysozoa</taxon>
        <taxon>Nematoda</taxon>
        <taxon>Chromadorea</taxon>
        <taxon>Rhabditida</taxon>
        <taxon>Tylenchina</taxon>
        <taxon>Cephalobomorpha</taxon>
        <taxon>Cephaloboidea</taxon>
        <taxon>Cephalobidae</taxon>
        <taxon>Acrobeloides</taxon>
    </lineage>
</organism>
<dbReference type="Proteomes" id="UP000887540">
    <property type="component" value="Unplaced"/>
</dbReference>
<protein>
    <submittedName>
        <fullName evidence="2">Uncharacterized protein</fullName>
    </submittedName>
</protein>